<protein>
    <submittedName>
        <fullName evidence="6">Uncharacterized protein</fullName>
    </submittedName>
</protein>
<gene>
    <name evidence="6" type="ORF">DM02DRAFT_668951</name>
</gene>
<dbReference type="Gene3D" id="1.20.58.340">
    <property type="entry name" value="Magnesium transport protein CorA, transmembrane region"/>
    <property type="match status" value="1"/>
</dbReference>
<comment type="subcellular location">
    <subcellularLocation>
        <location evidence="1">Membrane</location>
        <topology evidence="1">Multi-pass membrane protein</topology>
    </subcellularLocation>
</comment>
<evidence type="ECO:0000256" key="4">
    <source>
        <dbReference type="ARBA" id="ARBA00023136"/>
    </source>
</evidence>
<accession>A0A2V1E1X1</accession>
<dbReference type="EMBL" id="KZ805320">
    <property type="protein sequence ID" value="PVI04527.1"/>
    <property type="molecule type" value="Genomic_DNA"/>
</dbReference>
<evidence type="ECO:0000256" key="3">
    <source>
        <dbReference type="ARBA" id="ARBA00022989"/>
    </source>
</evidence>
<feature type="transmembrane region" description="Helical" evidence="5">
    <location>
        <begin position="241"/>
        <end position="259"/>
    </location>
</feature>
<sequence>MRAGHGSIKTASSVWSAAMTWDAVTGRTIALIEGLHDDDLHDFTLHLASCSPFLGHPLMLPEILLHMTTSRLNERLRIPCEEEFYLYEQQTGLSNLPYFSKISHAAVWDWSLKDFQNATTIANRSLTNMSFLRRRFQYTTQYAERLFATLTEIKASEYKNETIATIIKEEDEWRQRLADRILQSKVYEHQTDCVQKRIENLNNVLYTVLSQINSKNQGELAKINLQIAQAVRSDSIPMRTIAYVTLLFLPGALVASIFGMNFFEFEEASRKVVTAESFWMYWAITIPFTGLVVAVWGVWNVFEKRKEVVVGDRNIVFLRQENSY</sequence>
<evidence type="ECO:0000256" key="2">
    <source>
        <dbReference type="ARBA" id="ARBA00022692"/>
    </source>
</evidence>
<organism evidence="6 7">
    <name type="scientific">Periconia macrospinosa</name>
    <dbReference type="NCBI Taxonomy" id="97972"/>
    <lineage>
        <taxon>Eukaryota</taxon>
        <taxon>Fungi</taxon>
        <taxon>Dikarya</taxon>
        <taxon>Ascomycota</taxon>
        <taxon>Pezizomycotina</taxon>
        <taxon>Dothideomycetes</taxon>
        <taxon>Pleosporomycetidae</taxon>
        <taxon>Pleosporales</taxon>
        <taxon>Massarineae</taxon>
        <taxon>Periconiaceae</taxon>
        <taxon>Periconia</taxon>
    </lineage>
</organism>
<keyword evidence="3 5" id="KW-1133">Transmembrane helix</keyword>
<dbReference type="SUPFAM" id="SSF144083">
    <property type="entry name" value="Magnesium transport protein CorA, transmembrane region"/>
    <property type="match status" value="1"/>
</dbReference>
<dbReference type="AlphaFoldDB" id="A0A2V1E1X1"/>
<evidence type="ECO:0000313" key="7">
    <source>
        <dbReference type="Proteomes" id="UP000244855"/>
    </source>
</evidence>
<keyword evidence="4 5" id="KW-0472">Membrane</keyword>
<proteinExistence type="predicted"/>
<feature type="transmembrane region" description="Helical" evidence="5">
    <location>
        <begin position="279"/>
        <end position="299"/>
    </location>
</feature>
<reference evidence="6 7" key="1">
    <citation type="journal article" date="2018" name="Sci. Rep.">
        <title>Comparative genomics provides insights into the lifestyle and reveals functional heterogeneity of dark septate endophytic fungi.</title>
        <authorList>
            <person name="Knapp D.G."/>
            <person name="Nemeth J.B."/>
            <person name="Barry K."/>
            <person name="Hainaut M."/>
            <person name="Henrissat B."/>
            <person name="Johnson J."/>
            <person name="Kuo A."/>
            <person name="Lim J.H.P."/>
            <person name="Lipzen A."/>
            <person name="Nolan M."/>
            <person name="Ohm R.A."/>
            <person name="Tamas L."/>
            <person name="Grigoriev I.V."/>
            <person name="Spatafora J.W."/>
            <person name="Nagy L.G."/>
            <person name="Kovacs G.M."/>
        </authorList>
    </citation>
    <scope>NUCLEOTIDE SEQUENCE [LARGE SCALE GENOMIC DNA]</scope>
    <source>
        <strain evidence="6 7">DSE2036</strain>
    </source>
</reference>
<keyword evidence="7" id="KW-1185">Reference proteome</keyword>
<name>A0A2V1E1X1_9PLEO</name>
<dbReference type="GO" id="GO:0016020">
    <property type="term" value="C:membrane"/>
    <property type="evidence" value="ECO:0007669"/>
    <property type="project" value="UniProtKB-SubCell"/>
</dbReference>
<keyword evidence="2 5" id="KW-0812">Transmembrane</keyword>
<dbReference type="OrthoDB" id="2830640at2759"/>
<dbReference type="STRING" id="97972.A0A2V1E1X1"/>
<dbReference type="InterPro" id="IPR045863">
    <property type="entry name" value="CorA_TM1_TM2"/>
</dbReference>
<evidence type="ECO:0000256" key="1">
    <source>
        <dbReference type="ARBA" id="ARBA00004141"/>
    </source>
</evidence>
<evidence type="ECO:0000313" key="6">
    <source>
        <dbReference type="EMBL" id="PVI04527.1"/>
    </source>
</evidence>
<dbReference type="Proteomes" id="UP000244855">
    <property type="component" value="Unassembled WGS sequence"/>
</dbReference>
<evidence type="ECO:0000256" key="5">
    <source>
        <dbReference type="SAM" id="Phobius"/>
    </source>
</evidence>